<feature type="compositionally biased region" description="Basic and acidic residues" evidence="1">
    <location>
        <begin position="48"/>
        <end position="61"/>
    </location>
</feature>
<sequence length="424" mass="48207">MIVKDLKRLALVLGLLAALMMLLRASLGLNVSTLFGKTRPGKQNNSETDGKPLRPHNETHTEIFSASTPTGGYFKVRFGEYAFNPNIIPHPSQNDTWIIMAQLWDHPSAHDAFSAEVGCNARFLGGALVCIDKVRVLPISPTHGAKCEGEIGFFRLNVGPHDARVFYGPRKPYTIYGSNSAFTCFGMWMRDFRKLVDWGFERSIPDDFEVGTELQRPEPYSPVEKNWFVFWDGDDRMHAHYNIYPKRAFARLGSDGSAGRDLAPVVAAHDERCMKRYLPKPPPRIESIHQATNALKVTLCDRADWLCKPDDSNTFILTIIQHKRFYNWHSEYEPYAVLFHQRAPYELYAISKKPLWISGRRRVSDTRTDMFYVTSANWRDRGVKYHGFLDDVLFLGFGIEDKEAGGIDVKAADLLVDLGLCPQL</sequence>
<feature type="region of interest" description="Disordered" evidence="1">
    <location>
        <begin position="38"/>
        <end position="61"/>
    </location>
</feature>
<proteinExistence type="predicted"/>
<accession>A0ABQ0GQK2</accession>
<protein>
    <submittedName>
        <fullName evidence="2">Uncharacterized protein</fullName>
    </submittedName>
</protein>
<gene>
    <name evidence="2" type="ORF">MFIFM68171_10236</name>
</gene>
<evidence type="ECO:0000313" key="3">
    <source>
        <dbReference type="Proteomes" id="UP001628179"/>
    </source>
</evidence>
<dbReference type="Proteomes" id="UP001628179">
    <property type="component" value="Unassembled WGS sequence"/>
</dbReference>
<evidence type="ECO:0000313" key="2">
    <source>
        <dbReference type="EMBL" id="GAB1320026.1"/>
    </source>
</evidence>
<organism evidence="2 3">
    <name type="scientific">Madurella fahalii</name>
    <dbReference type="NCBI Taxonomy" id="1157608"/>
    <lineage>
        <taxon>Eukaryota</taxon>
        <taxon>Fungi</taxon>
        <taxon>Dikarya</taxon>
        <taxon>Ascomycota</taxon>
        <taxon>Pezizomycotina</taxon>
        <taxon>Sordariomycetes</taxon>
        <taxon>Sordariomycetidae</taxon>
        <taxon>Sordariales</taxon>
        <taxon>Sordariales incertae sedis</taxon>
        <taxon>Madurella</taxon>
    </lineage>
</organism>
<name>A0ABQ0GQK2_9PEZI</name>
<dbReference type="EMBL" id="BAAFSV010000006">
    <property type="protein sequence ID" value="GAB1320026.1"/>
    <property type="molecule type" value="Genomic_DNA"/>
</dbReference>
<reference evidence="2 3" key="1">
    <citation type="submission" date="2024-09" db="EMBL/GenBank/DDBJ databases">
        <title>Itraconazole resistance in Madurella fahalii resulting from another homologue of gene encoding cytochrome P450 14-alpha sterol demethylase (CYP51).</title>
        <authorList>
            <person name="Yoshioka I."/>
            <person name="Fahal A.H."/>
            <person name="Kaneko S."/>
            <person name="Yaguchi T."/>
        </authorList>
    </citation>
    <scope>NUCLEOTIDE SEQUENCE [LARGE SCALE GENOMIC DNA]</scope>
    <source>
        <strain evidence="2 3">IFM 68171</strain>
    </source>
</reference>
<comment type="caution">
    <text evidence="2">The sequence shown here is derived from an EMBL/GenBank/DDBJ whole genome shotgun (WGS) entry which is preliminary data.</text>
</comment>
<keyword evidence="3" id="KW-1185">Reference proteome</keyword>
<dbReference type="RefSeq" id="XP_070921756.1">
    <property type="nucleotide sequence ID" value="XM_071065655.1"/>
</dbReference>
<evidence type="ECO:0000256" key="1">
    <source>
        <dbReference type="SAM" id="MobiDB-lite"/>
    </source>
</evidence>
<feature type="compositionally biased region" description="Polar residues" evidence="1">
    <location>
        <begin position="38"/>
        <end position="47"/>
    </location>
</feature>
<dbReference type="GeneID" id="98180978"/>